<evidence type="ECO:0000256" key="3">
    <source>
        <dbReference type="SAM" id="MobiDB-lite"/>
    </source>
</evidence>
<feature type="region of interest" description="Disordered" evidence="3">
    <location>
        <begin position="105"/>
        <end position="161"/>
    </location>
</feature>
<gene>
    <name evidence="5" type="ORF">BSAL_53060</name>
</gene>
<evidence type="ECO:0000259" key="4">
    <source>
        <dbReference type="Pfam" id="PF02252"/>
    </source>
</evidence>
<dbReference type="GO" id="GO:0008537">
    <property type="term" value="C:proteasome activator complex"/>
    <property type="evidence" value="ECO:0007669"/>
    <property type="project" value="InterPro"/>
</dbReference>
<dbReference type="Gene3D" id="1.20.120.180">
    <property type="entry name" value="Proteasome activator pa28, C-terminal domain"/>
    <property type="match status" value="1"/>
</dbReference>
<proteinExistence type="inferred from homology"/>
<dbReference type="InterPro" id="IPR036252">
    <property type="entry name" value="Proteasome_activ_sf"/>
</dbReference>
<dbReference type="Proteomes" id="UP000051952">
    <property type="component" value="Unassembled WGS sequence"/>
</dbReference>
<dbReference type="PANTHER" id="PTHR10660">
    <property type="entry name" value="PROTEASOME REGULATOR PA28"/>
    <property type="match status" value="1"/>
</dbReference>
<accession>A0A0S4ILV0</accession>
<feature type="compositionally biased region" description="Polar residues" evidence="3">
    <location>
        <begin position="21"/>
        <end position="30"/>
    </location>
</feature>
<dbReference type="GO" id="GO:2000045">
    <property type="term" value="P:regulation of G1/S transition of mitotic cell cycle"/>
    <property type="evidence" value="ECO:0007669"/>
    <property type="project" value="TreeGrafter"/>
</dbReference>
<sequence length="315" mass="35676">MTARRRENWTTTDSEREMLKWTQSNSSSGPQLDPIVRETQETLSENMWFFLDNIAERCLRYNAALKNVAAHNPNNVLTAEEMKHATDIDEAPFLKIRLRRFVQVGQAGDDNEEPSTTKTNEGDAETVVVGKESKTIDTAANEEESDEESDDDSDTYDAIDDVPVSFPKSESLLDQMKHLKLAGTELVTVFEGICDWLQLCIPDIMVDDNDSVDVMQSVLEATSAHSEAVESTVNFLREFLDDRADLEIDTIKFPHSSSLRRQMLINDLDAWSEVERGWRTLVRCSLIIHTLLAKNMRKLLNPRNSSRSAASAIYQ</sequence>
<dbReference type="GO" id="GO:0061133">
    <property type="term" value="F:endopeptidase activator activity"/>
    <property type="evidence" value="ECO:0007669"/>
    <property type="project" value="TreeGrafter"/>
</dbReference>
<keyword evidence="2 5" id="KW-0647">Proteasome</keyword>
<feature type="region of interest" description="Disordered" evidence="3">
    <location>
        <begin position="1"/>
        <end position="32"/>
    </location>
</feature>
<name>A0A0S4ILV0_BODSA</name>
<evidence type="ECO:0000256" key="1">
    <source>
        <dbReference type="ARBA" id="ARBA00005883"/>
    </source>
</evidence>
<evidence type="ECO:0000313" key="5">
    <source>
        <dbReference type="EMBL" id="CUE71299.1"/>
    </source>
</evidence>
<comment type="similarity">
    <text evidence="1">Belongs to the PA28 family.</text>
</comment>
<dbReference type="GO" id="GO:0005654">
    <property type="term" value="C:nucleoplasm"/>
    <property type="evidence" value="ECO:0007669"/>
    <property type="project" value="TreeGrafter"/>
</dbReference>
<reference evidence="6" key="1">
    <citation type="submission" date="2015-09" db="EMBL/GenBank/DDBJ databases">
        <authorList>
            <consortium name="Pathogen Informatics"/>
        </authorList>
    </citation>
    <scope>NUCLEOTIDE SEQUENCE [LARGE SCALE GENOMIC DNA]</scope>
    <source>
        <strain evidence="6">Lake Konstanz</strain>
    </source>
</reference>
<dbReference type="InterPro" id="IPR036997">
    <property type="entry name" value="PA28_C_sf"/>
</dbReference>
<dbReference type="GO" id="GO:0061136">
    <property type="term" value="P:regulation of proteasomal protein catabolic process"/>
    <property type="evidence" value="ECO:0007669"/>
    <property type="project" value="TreeGrafter"/>
</dbReference>
<dbReference type="AlphaFoldDB" id="A0A0S4ILV0"/>
<dbReference type="VEuPathDB" id="TriTrypDB:BSAL_53060"/>
<organism evidence="5 6">
    <name type="scientific">Bodo saltans</name>
    <name type="common">Flagellated protozoan</name>
    <dbReference type="NCBI Taxonomy" id="75058"/>
    <lineage>
        <taxon>Eukaryota</taxon>
        <taxon>Discoba</taxon>
        <taxon>Euglenozoa</taxon>
        <taxon>Kinetoplastea</taxon>
        <taxon>Metakinetoplastina</taxon>
        <taxon>Eubodonida</taxon>
        <taxon>Bodonidae</taxon>
        <taxon>Bodo</taxon>
    </lineage>
</organism>
<evidence type="ECO:0000256" key="2">
    <source>
        <dbReference type="ARBA" id="ARBA00022942"/>
    </source>
</evidence>
<feature type="compositionally biased region" description="Basic and acidic residues" evidence="3">
    <location>
        <begin position="1"/>
        <end position="19"/>
    </location>
</feature>
<keyword evidence="6" id="KW-1185">Reference proteome</keyword>
<dbReference type="OrthoDB" id="6591885at2759"/>
<dbReference type="InterPro" id="IPR003186">
    <property type="entry name" value="PA28_C"/>
</dbReference>
<dbReference type="PANTHER" id="PTHR10660:SF2">
    <property type="entry name" value="LD45860P"/>
    <property type="match status" value="1"/>
</dbReference>
<evidence type="ECO:0000313" key="6">
    <source>
        <dbReference type="Proteomes" id="UP000051952"/>
    </source>
</evidence>
<dbReference type="EMBL" id="CYKH01000105">
    <property type="protein sequence ID" value="CUE71299.1"/>
    <property type="molecule type" value="Genomic_DNA"/>
</dbReference>
<dbReference type="InterPro" id="IPR009077">
    <property type="entry name" value="Proteasome_activ_PA28"/>
</dbReference>
<dbReference type="GO" id="GO:0005737">
    <property type="term" value="C:cytoplasm"/>
    <property type="evidence" value="ECO:0007669"/>
    <property type="project" value="TreeGrafter"/>
</dbReference>
<protein>
    <submittedName>
        <fullName evidence="5">Proteasome activator PA28 beta subunit family protein, putative</fullName>
    </submittedName>
</protein>
<dbReference type="SUPFAM" id="SSF47216">
    <property type="entry name" value="Proteasome activator"/>
    <property type="match status" value="1"/>
</dbReference>
<dbReference type="Pfam" id="PF02252">
    <property type="entry name" value="PA28_C"/>
    <property type="match status" value="1"/>
</dbReference>
<feature type="domain" description="Proteasome activator PA28 C-terminal" evidence="4">
    <location>
        <begin position="167"/>
        <end position="307"/>
    </location>
</feature>
<feature type="compositionally biased region" description="Acidic residues" evidence="3">
    <location>
        <begin position="140"/>
        <end position="160"/>
    </location>
</feature>